<reference evidence="3" key="1">
    <citation type="submission" date="2019-03" db="EMBL/GenBank/DDBJ databases">
        <title>Lake Tanganyika Metagenome-Assembled Genomes (MAGs).</title>
        <authorList>
            <person name="Tran P."/>
        </authorList>
    </citation>
    <scope>NUCLEOTIDE SEQUENCE</scope>
    <source>
        <strain evidence="3">K_DeepCast_65m_m2_066</strain>
    </source>
</reference>
<gene>
    <name evidence="3" type="ORF">FJZ47_10250</name>
</gene>
<dbReference type="GO" id="GO:0020037">
    <property type="term" value="F:heme binding"/>
    <property type="evidence" value="ECO:0007669"/>
    <property type="project" value="InterPro"/>
</dbReference>
<dbReference type="SUPFAM" id="SSF46626">
    <property type="entry name" value="Cytochrome c"/>
    <property type="match status" value="1"/>
</dbReference>
<accession>A0A937W2W3</accession>
<dbReference type="AlphaFoldDB" id="A0A937W2W3"/>
<protein>
    <submittedName>
        <fullName evidence="3">CHRD domain-containing protein</fullName>
    </submittedName>
</protein>
<dbReference type="InterPro" id="IPR010895">
    <property type="entry name" value="CHRD"/>
</dbReference>
<feature type="non-terminal residue" evidence="3">
    <location>
        <position position="1"/>
    </location>
</feature>
<dbReference type="InterPro" id="IPR036909">
    <property type="entry name" value="Cyt_c-like_dom_sf"/>
</dbReference>
<sequence>SPRATAVVAVMPEPSMAPSRALPTCKSIIHWVFSGNRNCALPKSQVLHADNPAFDSDPAGNPPGVPRDPGLSFAGPQIISYTVNGSTLRFLEGVGTFNAADPLEIRGPAALPASGARAFGALGFNVPPLLGVRYHAPYLHSGGAQTLEAVFPLHTLPGAPAGANSIQAVLSAAERQDLLVFLNAIDGRTDSLASATDTFRDAIDRPTTAQVRHANLTGDQEVPPVVTTAMGTTTLTVDAARSQIAFVINITTPLANIREAHLHIAPIGLNGPIVLDFCSNVGPAAGVPVPPACPAAPGQVMGILTAANLRPASAALAGAGVNTSRMLSRIF</sequence>
<organism evidence="3 4">
    <name type="scientific">Tectimicrobiota bacterium</name>
    <dbReference type="NCBI Taxonomy" id="2528274"/>
    <lineage>
        <taxon>Bacteria</taxon>
        <taxon>Pseudomonadati</taxon>
        <taxon>Nitrospinota/Tectimicrobiota group</taxon>
        <taxon>Candidatus Tectimicrobiota</taxon>
    </lineage>
</organism>
<proteinExistence type="predicted"/>
<evidence type="ECO:0000259" key="2">
    <source>
        <dbReference type="Pfam" id="PF07452"/>
    </source>
</evidence>
<feature type="region of interest" description="Disordered" evidence="1">
    <location>
        <begin position="50"/>
        <end position="69"/>
    </location>
</feature>
<dbReference type="Pfam" id="PF07452">
    <property type="entry name" value="CHRD"/>
    <property type="match status" value="1"/>
</dbReference>
<evidence type="ECO:0000313" key="4">
    <source>
        <dbReference type="Proteomes" id="UP000712673"/>
    </source>
</evidence>
<name>A0A937W2W3_UNCTE</name>
<dbReference type="GO" id="GO:0009055">
    <property type="term" value="F:electron transfer activity"/>
    <property type="evidence" value="ECO:0007669"/>
    <property type="project" value="InterPro"/>
</dbReference>
<comment type="caution">
    <text evidence="3">The sequence shown here is derived from an EMBL/GenBank/DDBJ whole genome shotgun (WGS) entry which is preliminary data.</text>
</comment>
<feature type="domain" description="CHRD" evidence="2">
    <location>
        <begin position="214"/>
        <end position="289"/>
    </location>
</feature>
<evidence type="ECO:0000256" key="1">
    <source>
        <dbReference type="SAM" id="MobiDB-lite"/>
    </source>
</evidence>
<dbReference type="Proteomes" id="UP000712673">
    <property type="component" value="Unassembled WGS sequence"/>
</dbReference>
<evidence type="ECO:0000313" key="3">
    <source>
        <dbReference type="EMBL" id="MBM3224171.1"/>
    </source>
</evidence>
<dbReference type="EMBL" id="VGLS01000270">
    <property type="protein sequence ID" value="MBM3224171.1"/>
    <property type="molecule type" value="Genomic_DNA"/>
</dbReference>
<dbReference type="Gene3D" id="1.10.760.10">
    <property type="entry name" value="Cytochrome c-like domain"/>
    <property type="match status" value="1"/>
</dbReference>